<dbReference type="EMBL" id="DAAUMB010000001">
    <property type="protein sequence ID" value="HAF1426266.1"/>
    <property type="molecule type" value="Genomic_DNA"/>
</dbReference>
<dbReference type="EMBL" id="DAAURX010000001">
    <property type="protein sequence ID" value="HAF2462054.1"/>
    <property type="molecule type" value="Genomic_DNA"/>
</dbReference>
<reference evidence="1" key="2">
    <citation type="submission" date="2020-02" db="EMBL/GenBank/DDBJ databases">
        <authorList>
            <consortium name="NCBI Pathogen Detection Project"/>
        </authorList>
    </citation>
    <scope>NUCLEOTIDE SEQUENCE</scope>
    <source>
        <strain evidence="3">MA.126 SEB-6</strain>
        <strain evidence="5">MA.132 KAW-3</strain>
        <strain evidence="2">MA.133 KAW-9</strain>
        <strain evidence="1">MA.134 KAK-3</strain>
        <strain evidence="4">MA.135 KAW-10</strain>
        <strain evidence="6">MA.AU142 KAW-22</strain>
    </source>
</reference>
<name>A0A742LLH7_SALER</name>
<evidence type="ECO:0000313" key="2">
    <source>
        <dbReference type="EMBL" id="HAF2462054.1"/>
    </source>
</evidence>
<evidence type="ECO:0000313" key="1">
    <source>
        <dbReference type="EMBL" id="HAF1426266.1"/>
    </source>
</evidence>
<accession>A0A742LLH7</accession>
<dbReference type="EMBL" id="DAAVRJ010000001">
    <property type="protein sequence ID" value="HAF5971929.1"/>
    <property type="molecule type" value="Genomic_DNA"/>
</dbReference>
<organism evidence="1">
    <name type="scientific">Salmonella enterica</name>
    <name type="common">Salmonella choleraesuis</name>
    <dbReference type="NCBI Taxonomy" id="28901"/>
    <lineage>
        <taxon>Bacteria</taxon>
        <taxon>Pseudomonadati</taxon>
        <taxon>Pseudomonadota</taxon>
        <taxon>Gammaproteobacteria</taxon>
        <taxon>Enterobacterales</taxon>
        <taxon>Enterobacteriaceae</taxon>
        <taxon>Salmonella</taxon>
    </lineage>
</organism>
<dbReference type="AlphaFoldDB" id="A0A742LLH7"/>
<gene>
    <name evidence="1" type="ORF">G8N45_000723</name>
    <name evidence="3" type="ORF">G8N59_000723</name>
    <name evidence="4" type="ORF">G8N66_000722</name>
    <name evidence="5" type="ORF">G8N89_000723</name>
    <name evidence="2" type="ORF">G8O02_000185</name>
    <name evidence="6" type="ORF">G9E84_000722</name>
</gene>
<evidence type="ECO:0000313" key="3">
    <source>
        <dbReference type="EMBL" id="HAF2633977.1"/>
    </source>
</evidence>
<comment type="caution">
    <text evidence="1">The sequence shown here is derived from an EMBL/GenBank/DDBJ whole genome shotgun (WGS) entry which is preliminary data.</text>
</comment>
<dbReference type="EMBL" id="DAAURQ010000001">
    <property type="protein sequence ID" value="HAF2633977.1"/>
    <property type="molecule type" value="Genomic_DNA"/>
</dbReference>
<evidence type="ECO:0000313" key="4">
    <source>
        <dbReference type="EMBL" id="HAF2665913.1"/>
    </source>
</evidence>
<protein>
    <submittedName>
        <fullName evidence="1">DUF29 domain-containing protein</fullName>
    </submittedName>
</protein>
<dbReference type="EMBL" id="DAAVUH010000001">
    <property type="protein sequence ID" value="HAF5662359.1"/>
    <property type="molecule type" value="Genomic_DNA"/>
</dbReference>
<sequence length="34" mass="3816">MSSAARETGLDEKSFPSEMPWALADTLRDDFILD</sequence>
<evidence type="ECO:0000313" key="5">
    <source>
        <dbReference type="EMBL" id="HAF5662359.1"/>
    </source>
</evidence>
<reference evidence="1" key="1">
    <citation type="journal article" date="2018" name="Genome Biol.">
        <title>SKESA: strategic k-mer extension for scrupulous assemblies.</title>
        <authorList>
            <person name="Souvorov A."/>
            <person name="Agarwala R."/>
            <person name="Lipman D.J."/>
        </authorList>
    </citation>
    <scope>NUCLEOTIDE SEQUENCE</scope>
    <source>
        <strain evidence="3">MA.126 SEB-6</strain>
        <strain evidence="5">MA.132 KAW-3</strain>
        <strain evidence="2">MA.133 KAW-9</strain>
        <strain evidence="1">MA.134 KAK-3</strain>
        <strain evidence="4">MA.135 KAW-10</strain>
        <strain evidence="6">MA.AU142 KAW-22</strain>
    </source>
</reference>
<evidence type="ECO:0000313" key="6">
    <source>
        <dbReference type="EMBL" id="HAF5971929.1"/>
    </source>
</evidence>
<dbReference type="EMBL" id="DAAURI010000001">
    <property type="protein sequence ID" value="HAF2665913.1"/>
    <property type="molecule type" value="Genomic_DNA"/>
</dbReference>
<proteinExistence type="predicted"/>